<accession>A0A538TX22</accession>
<dbReference type="InterPro" id="IPR002904">
    <property type="entry name" value="Lys-tRNA-ligase"/>
</dbReference>
<reference evidence="3 4" key="1">
    <citation type="journal article" date="2019" name="Nat. Microbiol.">
        <title>Mediterranean grassland soil C-N compound turnover is dependent on rainfall and depth, and is mediated by genomically divergent microorganisms.</title>
        <authorList>
            <person name="Diamond S."/>
            <person name="Andeer P.F."/>
            <person name="Li Z."/>
            <person name="Crits-Christoph A."/>
            <person name="Burstein D."/>
            <person name="Anantharaman K."/>
            <person name="Lane K.R."/>
            <person name="Thomas B.C."/>
            <person name="Pan C."/>
            <person name="Northen T.R."/>
            <person name="Banfield J.F."/>
        </authorList>
    </citation>
    <scope>NUCLEOTIDE SEQUENCE [LARGE SCALE GENOMIC DNA]</scope>
    <source>
        <strain evidence="3">WS_10</strain>
    </source>
</reference>
<feature type="region of interest" description="Disordered" evidence="2">
    <location>
        <begin position="1"/>
        <end position="103"/>
    </location>
</feature>
<name>A0A538TX22_UNCEI</name>
<protein>
    <submittedName>
        <fullName evidence="3">Uncharacterized protein</fullName>
    </submittedName>
</protein>
<organism evidence="3 4">
    <name type="scientific">Eiseniibacteriota bacterium</name>
    <dbReference type="NCBI Taxonomy" id="2212470"/>
    <lineage>
        <taxon>Bacteria</taxon>
        <taxon>Candidatus Eiseniibacteriota</taxon>
    </lineage>
</organism>
<gene>
    <name evidence="3" type="ORF">E6K80_14470</name>
</gene>
<dbReference type="SUPFAM" id="SSF52374">
    <property type="entry name" value="Nucleotidylyl transferase"/>
    <property type="match status" value="1"/>
</dbReference>
<proteinExistence type="predicted"/>
<sequence length="524" mass="58402">MGQLPARSRQHQRDRSLPAVLGHGATSLVHSGLHPSPLSQSRGLGSVPRGLPESGAEGAAQPDPQHPRRLRFGSRSLLHAGPEPAAARPAHGGTQRLLPGPLLRHDRRALDRDQGLRRVVVPDSDPHALALALRDVEQRGLPRCRRGALDVALLAQRGAHHLLESMRARQDGTSARLPHVVATGFTTAFLGDERTLREFVVGDHVVHALREQGTNAVLYLVNDTYDPLDERQLRVGMDKNPALIRKFRPFCGRPIAEIPDPFDCHASYAAHFTARLTERLRRLDIHPLIIDTHRAYRAGHYAPYIVRTFERYREIQDAIWARFGQLVQNLFRMQCPQCGCVDGTSIVSVAEQVRYRCERCGTEGSELPSALQGKLNWKLDCAARWNLYRIDTEVFGKAHLAREGTNNVSCLVSREFFGGQVPEVVKYGELKIQRELSGRLLQILPPEALKRMLTEHLSRDLEVTRDFVAQFAERFEVRPGASYASFVRQELPRVALEVAAARVPPEPTGKDEIEIGALVAHGNA</sequence>
<dbReference type="EMBL" id="VBPA01000413">
    <property type="protein sequence ID" value="TMQ68187.1"/>
    <property type="molecule type" value="Genomic_DNA"/>
</dbReference>
<evidence type="ECO:0000256" key="2">
    <source>
        <dbReference type="SAM" id="MobiDB-lite"/>
    </source>
</evidence>
<evidence type="ECO:0000313" key="3">
    <source>
        <dbReference type="EMBL" id="TMQ68187.1"/>
    </source>
</evidence>
<dbReference type="PANTHER" id="PTHR37940:SF1">
    <property type="entry name" value="LYSINE--TRNA LIGASE"/>
    <property type="match status" value="1"/>
</dbReference>
<keyword evidence="1" id="KW-0963">Cytoplasm</keyword>
<comment type="caution">
    <text evidence="3">The sequence shown here is derived from an EMBL/GenBank/DDBJ whole genome shotgun (WGS) entry which is preliminary data.</text>
</comment>
<dbReference type="GO" id="GO:0005737">
    <property type="term" value="C:cytoplasm"/>
    <property type="evidence" value="ECO:0007669"/>
    <property type="project" value="InterPro"/>
</dbReference>
<dbReference type="PANTHER" id="PTHR37940">
    <property type="entry name" value="LYSINE--TRNA LIGASE"/>
    <property type="match status" value="1"/>
</dbReference>
<evidence type="ECO:0000313" key="4">
    <source>
        <dbReference type="Proteomes" id="UP000319836"/>
    </source>
</evidence>
<dbReference type="Proteomes" id="UP000319836">
    <property type="component" value="Unassembled WGS sequence"/>
</dbReference>
<evidence type="ECO:0000256" key="1">
    <source>
        <dbReference type="ARBA" id="ARBA00022490"/>
    </source>
</evidence>
<dbReference type="AlphaFoldDB" id="A0A538TX22"/>
<dbReference type="InterPro" id="IPR014729">
    <property type="entry name" value="Rossmann-like_a/b/a_fold"/>
</dbReference>
<dbReference type="GO" id="GO:0005524">
    <property type="term" value="F:ATP binding"/>
    <property type="evidence" value="ECO:0007669"/>
    <property type="project" value="InterPro"/>
</dbReference>
<dbReference type="Gene3D" id="3.40.50.620">
    <property type="entry name" value="HUPs"/>
    <property type="match status" value="1"/>
</dbReference>
<dbReference type="GO" id="GO:0004824">
    <property type="term" value="F:lysine-tRNA ligase activity"/>
    <property type="evidence" value="ECO:0007669"/>
    <property type="project" value="InterPro"/>
</dbReference>
<dbReference type="Pfam" id="PF01921">
    <property type="entry name" value="tRNA-synt_1f"/>
    <property type="match status" value="1"/>
</dbReference>
<dbReference type="GO" id="GO:0006430">
    <property type="term" value="P:lysyl-tRNA aminoacylation"/>
    <property type="evidence" value="ECO:0007669"/>
    <property type="project" value="InterPro"/>
</dbReference>